<dbReference type="RefSeq" id="WP_217734575.1">
    <property type="nucleotide sequence ID" value="NZ_JAHSPR010000002.1"/>
</dbReference>
<evidence type="ECO:0000313" key="2">
    <source>
        <dbReference type="Proteomes" id="UP000722165"/>
    </source>
</evidence>
<organism evidence="1 2">
    <name type="scientific">Advenella alkanexedens</name>
    <dbReference type="NCBI Taxonomy" id="1481665"/>
    <lineage>
        <taxon>Bacteria</taxon>
        <taxon>Pseudomonadati</taxon>
        <taxon>Pseudomonadota</taxon>
        <taxon>Betaproteobacteria</taxon>
        <taxon>Burkholderiales</taxon>
        <taxon>Alcaligenaceae</taxon>
    </lineage>
</organism>
<name>A0ABS6NL22_9BURK</name>
<dbReference type="EMBL" id="JAHSPR010000002">
    <property type="protein sequence ID" value="MBV4396331.1"/>
    <property type="molecule type" value="Genomic_DNA"/>
</dbReference>
<comment type="caution">
    <text evidence="1">The sequence shown here is derived from an EMBL/GenBank/DDBJ whole genome shotgun (WGS) entry which is preliminary data.</text>
</comment>
<protein>
    <submittedName>
        <fullName evidence="1">Uncharacterized protein</fullName>
    </submittedName>
</protein>
<reference evidence="1 2" key="1">
    <citation type="submission" date="2021-06" db="EMBL/GenBank/DDBJ databases">
        <authorList>
            <person name="Lu T."/>
            <person name="Wang Q."/>
            <person name="Han X."/>
        </authorList>
    </citation>
    <scope>NUCLEOTIDE SEQUENCE [LARGE SCALE GENOMIC DNA]</scope>
    <source>
        <strain evidence="1 2">LAM0050</strain>
    </source>
</reference>
<evidence type="ECO:0000313" key="1">
    <source>
        <dbReference type="EMBL" id="MBV4396331.1"/>
    </source>
</evidence>
<dbReference type="Proteomes" id="UP000722165">
    <property type="component" value="Unassembled WGS sequence"/>
</dbReference>
<accession>A0ABS6NL22</accession>
<proteinExistence type="predicted"/>
<gene>
    <name evidence="1" type="ORF">KU392_03530</name>
</gene>
<sequence length="60" mass="6995">MVEHTKLVAESNNFILLDKYPQNWQVAESDQSEIELREQLCEFYRSLLLSFSKTETVATA</sequence>
<keyword evidence="2" id="KW-1185">Reference proteome</keyword>